<name>A0A937FY73_9BACT</name>
<dbReference type="InterPro" id="IPR042098">
    <property type="entry name" value="TauD-like_sf"/>
</dbReference>
<evidence type="ECO:0000313" key="4">
    <source>
        <dbReference type="EMBL" id="MBL6448214.1"/>
    </source>
</evidence>
<evidence type="ECO:0000256" key="2">
    <source>
        <dbReference type="ARBA" id="ARBA00023002"/>
    </source>
</evidence>
<dbReference type="InterPro" id="IPR050411">
    <property type="entry name" value="AlphaKG_dependent_hydroxylases"/>
</dbReference>
<evidence type="ECO:0000256" key="1">
    <source>
        <dbReference type="ARBA" id="ARBA00001954"/>
    </source>
</evidence>
<sequence length="315" mass="36387">MSETTKKLTLPMAIQLDELSPDDFIAYYKKNESDIERDLLEVGAIKFQGIQIESMEVFQHIVNSIANKFLAYIDGNSPRTKLSGNVYTSTEYDKTQRITMHNELSYSAKWPGKLFFSCMQPSDTGGETLLADSREILNHMDKDLVDEIDKKGVIYIRNLHGGKGIGPSWQDTFETENKEQLEAYCKQYGIEFEWKEDDSLRLIQRSKGIVEHRSSGERVWFNQVDQFHPSHLDGEIYEMMQFMYESTEDFPMFVKFGDGTQITEAMVKEILNTTEKLTIAPPWERNELLIVDNELVSHGRNSFTGERRVLVSMTE</sequence>
<comment type="caution">
    <text evidence="4">The sequence shown here is derived from an EMBL/GenBank/DDBJ whole genome shotgun (WGS) entry which is preliminary data.</text>
</comment>
<evidence type="ECO:0000259" key="3">
    <source>
        <dbReference type="Pfam" id="PF02668"/>
    </source>
</evidence>
<organism evidence="4 5">
    <name type="scientific">Fulvivirga marina</name>
    <dbReference type="NCBI Taxonomy" id="2494733"/>
    <lineage>
        <taxon>Bacteria</taxon>
        <taxon>Pseudomonadati</taxon>
        <taxon>Bacteroidota</taxon>
        <taxon>Cytophagia</taxon>
        <taxon>Cytophagales</taxon>
        <taxon>Fulvivirgaceae</taxon>
        <taxon>Fulvivirga</taxon>
    </lineage>
</organism>
<dbReference type="InterPro" id="IPR003819">
    <property type="entry name" value="TauD/TfdA-like"/>
</dbReference>
<dbReference type="GO" id="GO:0016706">
    <property type="term" value="F:2-oxoglutarate-dependent dioxygenase activity"/>
    <property type="evidence" value="ECO:0007669"/>
    <property type="project" value="UniProtKB-ARBA"/>
</dbReference>
<dbReference type="AlphaFoldDB" id="A0A937FY73"/>
<comment type="cofactor">
    <cofactor evidence="1">
        <name>Fe(2+)</name>
        <dbReference type="ChEBI" id="CHEBI:29033"/>
    </cofactor>
</comment>
<evidence type="ECO:0000313" key="5">
    <source>
        <dbReference type="Proteomes" id="UP000614216"/>
    </source>
</evidence>
<dbReference type="SUPFAM" id="SSF51197">
    <property type="entry name" value="Clavaminate synthase-like"/>
    <property type="match status" value="1"/>
</dbReference>
<dbReference type="RefSeq" id="WP_202857756.1">
    <property type="nucleotide sequence ID" value="NZ_JAEUGD010000059.1"/>
</dbReference>
<dbReference type="PANTHER" id="PTHR10696:SF21">
    <property type="entry name" value="TAUD_TFDA-LIKE DOMAIN-CONTAINING PROTEIN"/>
    <property type="match status" value="1"/>
</dbReference>
<dbReference type="Gene3D" id="3.60.130.10">
    <property type="entry name" value="Clavaminate synthase-like"/>
    <property type="match status" value="1"/>
</dbReference>
<proteinExistence type="predicted"/>
<accession>A0A937FY73</accession>
<reference evidence="4" key="1">
    <citation type="submission" date="2021-01" db="EMBL/GenBank/DDBJ databases">
        <title>Fulvivirga kasyanovii gen. nov., sp nov., a novel member of the phylum Bacteroidetes isolated from seawater in a mussel farm.</title>
        <authorList>
            <person name="Zhao L.-H."/>
            <person name="Wang Z.-J."/>
        </authorList>
    </citation>
    <scope>NUCLEOTIDE SEQUENCE</scope>
    <source>
        <strain evidence="4">29W222</strain>
    </source>
</reference>
<feature type="domain" description="TauD/TfdA-like" evidence="3">
    <location>
        <begin position="18"/>
        <end position="313"/>
    </location>
</feature>
<dbReference type="EMBL" id="JAEUGD010000059">
    <property type="protein sequence ID" value="MBL6448214.1"/>
    <property type="molecule type" value="Genomic_DNA"/>
</dbReference>
<dbReference type="PANTHER" id="PTHR10696">
    <property type="entry name" value="GAMMA-BUTYROBETAINE HYDROXYLASE-RELATED"/>
    <property type="match status" value="1"/>
</dbReference>
<keyword evidence="2" id="KW-0560">Oxidoreductase</keyword>
<keyword evidence="4" id="KW-0223">Dioxygenase</keyword>
<keyword evidence="5" id="KW-1185">Reference proteome</keyword>
<dbReference type="Proteomes" id="UP000614216">
    <property type="component" value="Unassembled WGS sequence"/>
</dbReference>
<gene>
    <name evidence="4" type="ORF">JMN32_18010</name>
</gene>
<dbReference type="Pfam" id="PF02668">
    <property type="entry name" value="TauD"/>
    <property type="match status" value="1"/>
</dbReference>
<protein>
    <submittedName>
        <fullName evidence="4">TauD/TfdA family dioxygenase</fullName>
    </submittedName>
</protein>